<evidence type="ECO:0000256" key="1">
    <source>
        <dbReference type="ARBA" id="ARBA00010923"/>
    </source>
</evidence>
<dbReference type="OrthoDB" id="9816225at2"/>
<evidence type="ECO:0000259" key="4">
    <source>
        <dbReference type="Pfam" id="PF01420"/>
    </source>
</evidence>
<name>A0A0N0CFK1_9FLAO</name>
<evidence type="ECO:0000256" key="2">
    <source>
        <dbReference type="ARBA" id="ARBA00022747"/>
    </source>
</evidence>
<dbReference type="InterPro" id="IPR000055">
    <property type="entry name" value="Restrct_endonuc_typeI_TRD"/>
</dbReference>
<evidence type="ECO:0000256" key="3">
    <source>
        <dbReference type="ARBA" id="ARBA00023125"/>
    </source>
</evidence>
<dbReference type="Gene3D" id="3.90.220.20">
    <property type="entry name" value="DNA methylase specificity domains"/>
    <property type="match status" value="2"/>
</dbReference>
<evidence type="ECO:0000313" key="8">
    <source>
        <dbReference type="Proteomes" id="UP000183071"/>
    </source>
</evidence>
<feature type="domain" description="Type I restriction modification DNA specificity" evidence="4">
    <location>
        <begin position="19"/>
        <end position="171"/>
    </location>
</feature>
<keyword evidence="2" id="KW-0680">Restriction system</keyword>
<dbReference type="RefSeq" id="WP_053974082.1">
    <property type="nucleotide sequence ID" value="NZ_FNUE01000001.1"/>
</dbReference>
<dbReference type="Pfam" id="PF01420">
    <property type="entry name" value="Methylase_S"/>
    <property type="match status" value="2"/>
</dbReference>
<organism evidence="5 7">
    <name type="scientific">Polaribacter dokdonensis DSW-5</name>
    <dbReference type="NCBI Taxonomy" id="1300348"/>
    <lineage>
        <taxon>Bacteria</taxon>
        <taxon>Pseudomonadati</taxon>
        <taxon>Bacteroidota</taxon>
        <taxon>Flavobacteriia</taxon>
        <taxon>Flavobacteriales</taxon>
        <taxon>Flavobacteriaceae</taxon>
    </lineage>
</organism>
<comment type="similarity">
    <text evidence="1">Belongs to the type-I restriction system S methylase family.</text>
</comment>
<dbReference type="SUPFAM" id="SSF116734">
    <property type="entry name" value="DNA methylase specificity domain"/>
    <property type="match status" value="2"/>
</dbReference>
<dbReference type="AlphaFoldDB" id="A0A0N0CFK1"/>
<reference evidence="6 8" key="2">
    <citation type="submission" date="2016-10" db="EMBL/GenBank/DDBJ databases">
        <authorList>
            <person name="Varghese N."/>
            <person name="Submissions S."/>
        </authorList>
    </citation>
    <scope>NUCLEOTIDE SEQUENCE [LARGE SCALE GENOMIC DNA]</scope>
    <source>
        <strain evidence="6 8">DSW-5</strain>
    </source>
</reference>
<dbReference type="CDD" id="cd17517">
    <property type="entry name" value="RMtype1_S_EcoKI_StySPI-TRD2-CR2_like"/>
    <property type="match status" value="1"/>
</dbReference>
<reference evidence="5 7" key="1">
    <citation type="submission" date="2015-07" db="EMBL/GenBank/DDBJ databases">
        <title>Genome of Polaribacter dokdonenesis DSW-5, isolated from seawater off Dokdo in Korea.</title>
        <authorList>
            <person name="Yoon K."/>
            <person name="Song J.Y."/>
            <person name="Kim J.F."/>
        </authorList>
    </citation>
    <scope>NUCLEOTIDE SEQUENCE [LARGE SCALE GENOMIC DNA]</scope>
    <source>
        <strain evidence="5 7">DSW-5</strain>
    </source>
</reference>
<proteinExistence type="inferred from homology"/>
<evidence type="ECO:0000313" key="7">
    <source>
        <dbReference type="Proteomes" id="UP000037716"/>
    </source>
</evidence>
<gene>
    <name evidence="5" type="ORF">I602_1498</name>
    <name evidence="6" type="ORF">SAMN05444353_0269</name>
</gene>
<dbReference type="PATRIC" id="fig|1300348.6.peg.1497"/>
<feature type="domain" description="Type I restriction modification DNA specificity" evidence="4">
    <location>
        <begin position="224"/>
        <end position="381"/>
    </location>
</feature>
<dbReference type="InterPro" id="IPR051212">
    <property type="entry name" value="Type-I_RE_S_subunit"/>
</dbReference>
<evidence type="ECO:0000313" key="6">
    <source>
        <dbReference type="EMBL" id="SED99447.1"/>
    </source>
</evidence>
<dbReference type="STRING" id="1300348.I602_1498"/>
<dbReference type="Proteomes" id="UP000183071">
    <property type="component" value="Unassembled WGS sequence"/>
</dbReference>
<protein>
    <submittedName>
        <fullName evidence="5">Type I restriction enzyme, S subunit</fullName>
    </submittedName>
</protein>
<sequence>MENMLPKNWVETDLKSFCFSIKDKGEIGVIPYLEIGAVNVFDKKYQLLSEKPSVKGNRLAIKNDILVSRVRPTRGAIVMVNEDVLNVSSAFTILRSINKTSSKLLFYFLSYNKDFLNFLGDKCTGTMYPTVSETELLKFQFYLPPLFLQQRIVTKLEVLFGHLDSLKTRLNHMPQILKNFRQALLTQAVTGKLTEEWRVGKELEDASINVNLGSYLTEIKYGTSKKSDYGVDGMPILRIPNIKDGEIDTSDLKFSILDEKEYQKVLLKKGDVLIIRSNGSISIVGKTAIVRHQKEMGYAGYLVRLRSGEKLNSEYLNYMLSSPNLRRQIEEKARSTSGVNNINTTEIKELKINVFDIKEQTEIVKRVEHLFAKADAIEAQYQSLKTKIDSLPQAILAKAFKGELVEQLDTDGDAKELLAEIQKLKAAAQPIKKKRATRKQKV</sequence>
<dbReference type="PANTHER" id="PTHR43140">
    <property type="entry name" value="TYPE-1 RESTRICTION ENZYME ECOKI SPECIFICITY PROTEIN"/>
    <property type="match status" value="1"/>
</dbReference>
<comment type="caution">
    <text evidence="5">The sequence shown here is derived from an EMBL/GenBank/DDBJ whole genome shotgun (WGS) entry which is preliminary data.</text>
</comment>
<evidence type="ECO:0000313" key="5">
    <source>
        <dbReference type="EMBL" id="KOY51938.1"/>
    </source>
</evidence>
<dbReference type="EMBL" id="FNUE01000001">
    <property type="protein sequence ID" value="SED99447.1"/>
    <property type="molecule type" value="Genomic_DNA"/>
</dbReference>
<dbReference type="Proteomes" id="UP000037716">
    <property type="component" value="Unassembled WGS sequence"/>
</dbReference>
<dbReference type="GO" id="GO:0009307">
    <property type="term" value="P:DNA restriction-modification system"/>
    <property type="evidence" value="ECO:0007669"/>
    <property type="project" value="UniProtKB-KW"/>
</dbReference>
<dbReference type="PANTHER" id="PTHR43140:SF1">
    <property type="entry name" value="TYPE I RESTRICTION ENZYME ECOKI SPECIFICITY SUBUNIT"/>
    <property type="match status" value="1"/>
</dbReference>
<keyword evidence="8" id="KW-1185">Reference proteome</keyword>
<dbReference type="GO" id="GO:0003677">
    <property type="term" value="F:DNA binding"/>
    <property type="evidence" value="ECO:0007669"/>
    <property type="project" value="UniProtKB-KW"/>
</dbReference>
<accession>A0A0N0CFK1</accession>
<dbReference type="EMBL" id="LGBR01000001">
    <property type="protein sequence ID" value="KOY51938.1"/>
    <property type="molecule type" value="Genomic_DNA"/>
</dbReference>
<keyword evidence="3" id="KW-0238">DNA-binding</keyword>
<dbReference type="InterPro" id="IPR044946">
    <property type="entry name" value="Restrct_endonuc_typeI_TRD_sf"/>
</dbReference>